<evidence type="ECO:0000313" key="1">
    <source>
        <dbReference type="EMBL" id="KAK2099971.1"/>
    </source>
</evidence>
<name>A0ABQ9USC9_SAGOE</name>
<evidence type="ECO:0000313" key="2">
    <source>
        <dbReference type="Proteomes" id="UP001266305"/>
    </source>
</evidence>
<comment type="caution">
    <text evidence="1">The sequence shown here is derived from an EMBL/GenBank/DDBJ whole genome shotgun (WGS) entry which is preliminary data.</text>
</comment>
<gene>
    <name evidence="1" type="ORF">P7K49_021319</name>
</gene>
<proteinExistence type="predicted"/>
<reference evidence="1 2" key="1">
    <citation type="submission" date="2023-05" db="EMBL/GenBank/DDBJ databases">
        <title>B98-5 Cell Line De Novo Hybrid Assembly: An Optical Mapping Approach.</title>
        <authorList>
            <person name="Kananen K."/>
            <person name="Auerbach J.A."/>
            <person name="Kautto E."/>
            <person name="Blachly J.S."/>
        </authorList>
    </citation>
    <scope>NUCLEOTIDE SEQUENCE [LARGE SCALE GENOMIC DNA]</scope>
    <source>
        <strain evidence="1">B95-8</strain>
        <tissue evidence="1">Cell line</tissue>
    </source>
</reference>
<protein>
    <submittedName>
        <fullName evidence="1">Uncharacterized protein</fullName>
    </submittedName>
</protein>
<feature type="non-terminal residue" evidence="1">
    <location>
        <position position="51"/>
    </location>
</feature>
<accession>A0ABQ9USC9</accession>
<dbReference type="EMBL" id="JASSZA010000010">
    <property type="protein sequence ID" value="KAK2099971.1"/>
    <property type="molecule type" value="Genomic_DNA"/>
</dbReference>
<sequence>MDGIQGREEGLTSVTSYLTWLNRGSGWTIEVVSARPPNLVTAIIQRFLLRR</sequence>
<organism evidence="1 2">
    <name type="scientific">Saguinus oedipus</name>
    <name type="common">Cotton-top tamarin</name>
    <name type="synonym">Oedipomidas oedipus</name>
    <dbReference type="NCBI Taxonomy" id="9490"/>
    <lineage>
        <taxon>Eukaryota</taxon>
        <taxon>Metazoa</taxon>
        <taxon>Chordata</taxon>
        <taxon>Craniata</taxon>
        <taxon>Vertebrata</taxon>
        <taxon>Euteleostomi</taxon>
        <taxon>Mammalia</taxon>
        <taxon>Eutheria</taxon>
        <taxon>Euarchontoglires</taxon>
        <taxon>Primates</taxon>
        <taxon>Haplorrhini</taxon>
        <taxon>Platyrrhini</taxon>
        <taxon>Cebidae</taxon>
        <taxon>Callitrichinae</taxon>
        <taxon>Saguinus</taxon>
    </lineage>
</organism>
<dbReference type="Proteomes" id="UP001266305">
    <property type="component" value="Unassembled WGS sequence"/>
</dbReference>
<keyword evidence="2" id="KW-1185">Reference proteome</keyword>